<evidence type="ECO:0000256" key="1">
    <source>
        <dbReference type="ARBA" id="ARBA00004167"/>
    </source>
</evidence>
<comment type="caution">
    <text evidence="7">The sequence shown here is derived from an EMBL/GenBank/DDBJ whole genome shotgun (WGS) entry which is preliminary data.</text>
</comment>
<comment type="similarity">
    <text evidence="2">Belongs to the LemA family.</text>
</comment>
<keyword evidence="4 6" id="KW-1133">Transmembrane helix</keyword>
<evidence type="ECO:0000313" key="7">
    <source>
        <dbReference type="EMBL" id="RJP55904.1"/>
    </source>
</evidence>
<protein>
    <submittedName>
        <fullName evidence="7">LemA family protein</fullName>
    </submittedName>
</protein>
<keyword evidence="3 6" id="KW-0812">Transmembrane</keyword>
<evidence type="ECO:0000256" key="6">
    <source>
        <dbReference type="SAM" id="Phobius"/>
    </source>
</evidence>
<dbReference type="AlphaFoldDB" id="A0A3A4QPF5"/>
<dbReference type="Pfam" id="PF04011">
    <property type="entry name" value="LemA"/>
    <property type="match status" value="1"/>
</dbReference>
<name>A0A3A4QPF5_9BACT</name>
<feature type="transmembrane region" description="Helical" evidence="6">
    <location>
        <begin position="6"/>
        <end position="23"/>
    </location>
</feature>
<evidence type="ECO:0000256" key="3">
    <source>
        <dbReference type="ARBA" id="ARBA00022692"/>
    </source>
</evidence>
<accession>A0A3A4QPF5</accession>
<dbReference type="SUPFAM" id="SSF140478">
    <property type="entry name" value="LemA-like"/>
    <property type="match status" value="1"/>
</dbReference>
<reference evidence="7 8" key="1">
    <citation type="journal article" date="2017" name="ISME J.">
        <title>Energy and carbon metabolisms in a deep terrestrial subsurface fluid microbial community.</title>
        <authorList>
            <person name="Momper L."/>
            <person name="Jungbluth S.P."/>
            <person name="Lee M.D."/>
            <person name="Amend J.P."/>
        </authorList>
    </citation>
    <scope>NUCLEOTIDE SEQUENCE [LARGE SCALE GENOMIC DNA]</scope>
    <source>
        <strain evidence="7">SURF_26</strain>
    </source>
</reference>
<dbReference type="Proteomes" id="UP000266426">
    <property type="component" value="Unassembled WGS sequence"/>
</dbReference>
<evidence type="ECO:0000256" key="5">
    <source>
        <dbReference type="ARBA" id="ARBA00023136"/>
    </source>
</evidence>
<evidence type="ECO:0000313" key="8">
    <source>
        <dbReference type="Proteomes" id="UP000266426"/>
    </source>
</evidence>
<dbReference type="PANTHER" id="PTHR34478">
    <property type="entry name" value="PROTEIN LEMA"/>
    <property type="match status" value="1"/>
</dbReference>
<dbReference type="EMBL" id="QZJZ01000105">
    <property type="protein sequence ID" value="RJP55904.1"/>
    <property type="molecule type" value="Genomic_DNA"/>
</dbReference>
<evidence type="ECO:0000256" key="2">
    <source>
        <dbReference type="ARBA" id="ARBA00008854"/>
    </source>
</evidence>
<evidence type="ECO:0000256" key="4">
    <source>
        <dbReference type="ARBA" id="ARBA00022989"/>
    </source>
</evidence>
<dbReference type="PANTHER" id="PTHR34478:SF1">
    <property type="entry name" value="PROTEIN LEMA"/>
    <property type="match status" value="1"/>
</dbReference>
<dbReference type="Gene3D" id="1.20.1440.20">
    <property type="entry name" value="LemA-like domain"/>
    <property type="match status" value="1"/>
</dbReference>
<keyword evidence="5 6" id="KW-0472">Membrane</keyword>
<dbReference type="InterPro" id="IPR007156">
    <property type="entry name" value="MamQ_LemA"/>
</dbReference>
<gene>
    <name evidence="7" type="ORF">C4541_13430</name>
</gene>
<sequence length="184" mass="20720">MWIIIAAIAVPVLFIIIMYNSLVGKKNKVNNTFASIDVMLKKRYDLIPNLVAAVKNYMKHEKSTLTEITELRAKAISPNISDEEKVDLDNKITGALGGIMVAVENYPDLKANQNFLQLQGAINEVEEQISAARRAYNATVTDYNNAVEMFPTNIMASMMKYKQKPFFAIPETERANVNVNQLFE</sequence>
<proteinExistence type="inferred from homology"/>
<organism evidence="7 8">
    <name type="scientific">Candidatus Auribacter fodinae</name>
    <dbReference type="NCBI Taxonomy" id="2093366"/>
    <lineage>
        <taxon>Bacteria</taxon>
        <taxon>Pseudomonadati</taxon>
        <taxon>Candidatus Auribacterota</taxon>
        <taxon>Candidatus Auribacteria</taxon>
        <taxon>Candidatus Auribacterales</taxon>
        <taxon>Candidatus Auribacteraceae</taxon>
        <taxon>Candidatus Auribacter</taxon>
    </lineage>
</organism>
<comment type="subcellular location">
    <subcellularLocation>
        <location evidence="1">Membrane</location>
        <topology evidence="1">Single-pass membrane protein</topology>
    </subcellularLocation>
</comment>
<dbReference type="GO" id="GO:0016020">
    <property type="term" value="C:membrane"/>
    <property type="evidence" value="ECO:0007669"/>
    <property type="project" value="UniProtKB-SubCell"/>
</dbReference>
<dbReference type="InterPro" id="IPR023353">
    <property type="entry name" value="LemA-like_dom_sf"/>
</dbReference>